<name>A0ABT6QAT9_9PROT</name>
<protein>
    <submittedName>
        <fullName evidence="1">Uncharacterized protein</fullName>
    </submittedName>
</protein>
<dbReference type="RefSeq" id="WP_281463562.1">
    <property type="nucleotide sequence ID" value="NZ_JASBAN010000004.1"/>
</dbReference>
<accession>A0ABT6QAT9</accession>
<comment type="caution">
    <text evidence="1">The sequence shown here is derived from an EMBL/GenBank/DDBJ whole genome shotgun (WGS) entry which is preliminary data.</text>
</comment>
<sequence>MVDTVDWSKKTTGTTKKSGDGVIHTVEQAISIKNLEFIVIAANIYDGSKGNRLVFPAQAIRIIKEHVKNLSDSNGLPVFPGSGVVITLALMNGDPDYYTEAHKKLIQESLDDIKQEAPYFVENISLLTFPSGVGTDFMQYINQGQGYDRSEYLIYRIDVFSHGLPGQIALGYGAPFLYYSFKKITHKPLEGLNHITPSFVKGIEPSYRLDGQRIRQWLPTAFHKKAIFCSWACRTGAPNDEDETQGSWLVKPTLASEITDHLKIPVHCFIRRSDYVDTWGNQQDRDMLEKCKTDENYRKENKEKCSQLIDENRERAMMAKKDVVWMRGGALYPVKSGTSPEKFPGGRFIFDTDFREKGIMPTED</sequence>
<gene>
    <name evidence="1" type="ORF">QJV33_11585</name>
</gene>
<keyword evidence="2" id="KW-1185">Reference proteome</keyword>
<proteinExistence type="predicted"/>
<organism evidence="1 2">
    <name type="scientific">Commensalibacter nepenthis</name>
    <dbReference type="NCBI Taxonomy" id="3043872"/>
    <lineage>
        <taxon>Bacteria</taxon>
        <taxon>Pseudomonadati</taxon>
        <taxon>Pseudomonadota</taxon>
        <taxon>Alphaproteobacteria</taxon>
        <taxon>Acetobacterales</taxon>
        <taxon>Acetobacteraceae</taxon>
    </lineage>
</organism>
<dbReference type="EMBL" id="JASBAN010000004">
    <property type="protein sequence ID" value="MDI2113911.1"/>
    <property type="molecule type" value="Genomic_DNA"/>
</dbReference>
<reference evidence="1" key="1">
    <citation type="submission" date="2023-05" db="EMBL/GenBank/DDBJ databases">
        <title>Whole genome sequence of Commensalibacter sp.</title>
        <authorList>
            <person name="Charoenyingcharoen P."/>
            <person name="Yukphan P."/>
        </authorList>
    </citation>
    <scope>NUCLEOTIDE SEQUENCE</scope>
    <source>
        <strain evidence="1">TBRC 10068</strain>
    </source>
</reference>
<evidence type="ECO:0000313" key="1">
    <source>
        <dbReference type="EMBL" id="MDI2113911.1"/>
    </source>
</evidence>
<evidence type="ECO:0000313" key="2">
    <source>
        <dbReference type="Proteomes" id="UP001431775"/>
    </source>
</evidence>
<dbReference type="Proteomes" id="UP001431775">
    <property type="component" value="Unassembled WGS sequence"/>
</dbReference>